<reference evidence="7" key="1">
    <citation type="submission" date="2019-09" db="EMBL/GenBank/DDBJ databases">
        <authorList>
            <person name="Zhang L."/>
        </authorList>
    </citation>
    <scope>NUCLEOTIDE SEQUENCE</scope>
</reference>
<keyword evidence="2" id="KW-0067">ATP-binding</keyword>
<evidence type="ECO:0000256" key="1">
    <source>
        <dbReference type="ARBA" id="ARBA00022741"/>
    </source>
</evidence>
<evidence type="ECO:0000256" key="2">
    <source>
        <dbReference type="ARBA" id="ARBA00022840"/>
    </source>
</evidence>
<dbReference type="Pfam" id="PF01256">
    <property type="entry name" value="Carb_kinase"/>
    <property type="match status" value="1"/>
</dbReference>
<protein>
    <recommendedName>
        <fullName evidence="6">YjeF C-terminal domain-containing protein</fullName>
    </recommendedName>
</protein>
<dbReference type="OrthoDB" id="8110916at2759"/>
<evidence type="ECO:0000256" key="3">
    <source>
        <dbReference type="ARBA" id="ARBA00022857"/>
    </source>
</evidence>
<dbReference type="SUPFAM" id="SSF53613">
    <property type="entry name" value="Ribokinase-like"/>
    <property type="match status" value="1"/>
</dbReference>
<accession>A0A5K1HDW0</accession>
<dbReference type="GO" id="GO:0005524">
    <property type="term" value="F:ATP binding"/>
    <property type="evidence" value="ECO:0007669"/>
    <property type="project" value="UniProtKB-KW"/>
</dbReference>
<dbReference type="Gene3D" id="3.40.1190.20">
    <property type="match status" value="1"/>
</dbReference>
<gene>
    <name evidence="7" type="ORF">NYM_LOCUS29428</name>
</gene>
<organism evidence="7">
    <name type="scientific">Nymphaea colorata</name>
    <name type="common">pocket water lily</name>
    <dbReference type="NCBI Taxonomy" id="210225"/>
    <lineage>
        <taxon>Eukaryota</taxon>
        <taxon>Viridiplantae</taxon>
        <taxon>Streptophyta</taxon>
        <taxon>Embryophyta</taxon>
        <taxon>Tracheophyta</taxon>
        <taxon>Spermatophyta</taxon>
        <taxon>Magnoliopsida</taxon>
        <taxon>Nymphaeales</taxon>
        <taxon>Nymphaeaceae</taxon>
        <taxon>Nymphaea</taxon>
    </lineage>
</organism>
<evidence type="ECO:0000259" key="6">
    <source>
        <dbReference type="PROSITE" id="PS51383"/>
    </source>
</evidence>
<dbReference type="EMBL" id="LR721987">
    <property type="protein sequence ID" value="VVW86135.1"/>
    <property type="molecule type" value="Genomic_DNA"/>
</dbReference>
<evidence type="ECO:0000256" key="4">
    <source>
        <dbReference type="ARBA" id="ARBA00023027"/>
    </source>
</evidence>
<proteinExistence type="predicted"/>
<sequence>MSASSTTLQLLKRLKSAFPDLGNRSKKGENGRIAVVGGSFEFTGAPFYSAISALRVGGDLSHIFCSKFSSPAIKSYSPEIIVHPVFVSEEEAKFPAKEVELMTEEWATKLKGWEKAIHSWIIGPGLGRDRYMQEFLPLLIKNLPDNAVVIFDADGIYYLCHYPHLFDELARFRTILTPNYR</sequence>
<dbReference type="GO" id="GO:0110051">
    <property type="term" value="P:metabolite repair"/>
    <property type="evidence" value="ECO:0007669"/>
    <property type="project" value="TreeGrafter"/>
</dbReference>
<keyword evidence="1" id="KW-0547">Nucleotide-binding</keyword>
<dbReference type="GO" id="GO:0047453">
    <property type="term" value="F:ATP-dependent NAD(P)H-hydrate dehydratase activity"/>
    <property type="evidence" value="ECO:0007669"/>
    <property type="project" value="TreeGrafter"/>
</dbReference>
<name>A0A5K1HDW0_9MAGN</name>
<dbReference type="PANTHER" id="PTHR12592">
    <property type="entry name" value="ATP-DEPENDENT (S)-NAD(P)H-HYDRATE DEHYDRATASE FAMILY MEMBER"/>
    <property type="match status" value="1"/>
</dbReference>
<dbReference type="InterPro" id="IPR029056">
    <property type="entry name" value="Ribokinase-like"/>
</dbReference>
<evidence type="ECO:0000256" key="5">
    <source>
        <dbReference type="ARBA" id="ARBA00023239"/>
    </source>
</evidence>
<evidence type="ECO:0000313" key="7">
    <source>
        <dbReference type="EMBL" id="VVW86135.1"/>
    </source>
</evidence>
<keyword evidence="4" id="KW-0520">NAD</keyword>
<dbReference type="PROSITE" id="PS51383">
    <property type="entry name" value="YJEF_C_3"/>
    <property type="match status" value="1"/>
</dbReference>
<dbReference type="InterPro" id="IPR000631">
    <property type="entry name" value="CARKD"/>
</dbReference>
<dbReference type="AlphaFoldDB" id="A0A5K1HDW0"/>
<dbReference type="CDD" id="cd01171">
    <property type="entry name" value="YXKO-related"/>
    <property type="match status" value="1"/>
</dbReference>
<keyword evidence="3" id="KW-0521">NADP</keyword>
<dbReference type="PANTHER" id="PTHR12592:SF0">
    <property type="entry name" value="ATP-DEPENDENT (S)-NAD(P)H-HYDRATE DEHYDRATASE"/>
    <property type="match status" value="1"/>
</dbReference>
<keyword evidence="5" id="KW-0456">Lyase</keyword>
<feature type="domain" description="YjeF C-terminal" evidence="6">
    <location>
        <begin position="10"/>
        <end position="181"/>
    </location>
</feature>